<organism evidence="9 10">
    <name type="scientific">Polaribacter pacificus</name>
    <dbReference type="NCBI Taxonomy" id="1775173"/>
    <lineage>
        <taxon>Bacteria</taxon>
        <taxon>Pseudomonadati</taxon>
        <taxon>Bacteroidota</taxon>
        <taxon>Flavobacteriia</taxon>
        <taxon>Flavobacteriales</taxon>
        <taxon>Flavobacteriaceae</taxon>
    </lineage>
</organism>
<keyword evidence="8" id="KW-0175">Coiled coil</keyword>
<comment type="caution">
    <text evidence="9">The sequence shown here is derived from an EMBL/GenBank/DDBJ whole genome shotgun (WGS) entry which is preliminary data.</text>
</comment>
<reference evidence="9" key="1">
    <citation type="journal article" date="2014" name="Int. J. Syst. Evol. Microbiol.">
        <title>Complete genome sequence of Corynebacterium casei LMG S-19264T (=DSM 44701T), isolated from a smear-ripened cheese.</title>
        <authorList>
            <consortium name="US DOE Joint Genome Institute (JGI-PGF)"/>
            <person name="Walter F."/>
            <person name="Albersmeier A."/>
            <person name="Kalinowski J."/>
            <person name="Ruckert C."/>
        </authorList>
    </citation>
    <scope>NUCLEOTIDE SEQUENCE</scope>
    <source>
        <strain evidence="9">CGMCC 1.15763</strain>
    </source>
</reference>
<dbReference type="Gene3D" id="1.20.1600.10">
    <property type="entry name" value="Outer membrane efflux proteins (OEP)"/>
    <property type="match status" value="1"/>
</dbReference>
<dbReference type="SUPFAM" id="SSF56954">
    <property type="entry name" value="Outer membrane efflux proteins (OEP)"/>
    <property type="match status" value="1"/>
</dbReference>
<dbReference type="PANTHER" id="PTHR30026:SF20">
    <property type="entry name" value="OUTER MEMBRANE PROTEIN TOLC"/>
    <property type="match status" value="1"/>
</dbReference>
<dbReference type="PANTHER" id="PTHR30026">
    <property type="entry name" value="OUTER MEMBRANE PROTEIN TOLC"/>
    <property type="match status" value="1"/>
</dbReference>
<dbReference type="InterPro" id="IPR003423">
    <property type="entry name" value="OMP_efflux"/>
</dbReference>
<comment type="subcellular location">
    <subcellularLocation>
        <location evidence="1">Cell outer membrane</location>
    </subcellularLocation>
</comment>
<keyword evidence="4" id="KW-1134">Transmembrane beta strand</keyword>
<dbReference type="GO" id="GO:0015562">
    <property type="term" value="F:efflux transmembrane transporter activity"/>
    <property type="evidence" value="ECO:0007669"/>
    <property type="project" value="InterPro"/>
</dbReference>
<keyword evidence="10" id="KW-1185">Reference proteome</keyword>
<proteinExistence type="inferred from homology"/>
<keyword evidence="3" id="KW-0813">Transport</keyword>
<dbReference type="GO" id="GO:1990281">
    <property type="term" value="C:efflux pump complex"/>
    <property type="evidence" value="ECO:0007669"/>
    <property type="project" value="TreeGrafter"/>
</dbReference>
<reference evidence="9" key="2">
    <citation type="submission" date="2020-09" db="EMBL/GenBank/DDBJ databases">
        <authorList>
            <person name="Sun Q."/>
            <person name="Zhou Y."/>
        </authorList>
    </citation>
    <scope>NUCLEOTIDE SEQUENCE</scope>
    <source>
        <strain evidence="9">CGMCC 1.15763</strain>
    </source>
</reference>
<dbReference type="Pfam" id="PF02321">
    <property type="entry name" value="OEP"/>
    <property type="match status" value="2"/>
</dbReference>
<evidence type="ECO:0000313" key="10">
    <source>
        <dbReference type="Proteomes" id="UP000633278"/>
    </source>
</evidence>
<evidence type="ECO:0000256" key="4">
    <source>
        <dbReference type="ARBA" id="ARBA00022452"/>
    </source>
</evidence>
<comment type="similarity">
    <text evidence="2">Belongs to the outer membrane factor (OMF) (TC 1.B.17) family.</text>
</comment>
<dbReference type="RefSeq" id="WP_188598088.1">
    <property type="nucleotide sequence ID" value="NZ_BMJW01000001.1"/>
</dbReference>
<dbReference type="AlphaFoldDB" id="A0A917MD56"/>
<dbReference type="Proteomes" id="UP000633278">
    <property type="component" value="Unassembled WGS sequence"/>
</dbReference>
<dbReference type="EMBL" id="BMJW01000001">
    <property type="protein sequence ID" value="GGG94069.1"/>
    <property type="molecule type" value="Genomic_DNA"/>
</dbReference>
<accession>A0A917MD56</accession>
<protein>
    <submittedName>
        <fullName evidence="9">Transporter</fullName>
    </submittedName>
</protein>
<keyword evidence="6" id="KW-0472">Membrane</keyword>
<evidence type="ECO:0000256" key="8">
    <source>
        <dbReference type="SAM" id="Coils"/>
    </source>
</evidence>
<gene>
    <name evidence="9" type="ORF">GCM10011416_09150</name>
</gene>
<evidence type="ECO:0000256" key="7">
    <source>
        <dbReference type="ARBA" id="ARBA00023237"/>
    </source>
</evidence>
<evidence type="ECO:0000256" key="5">
    <source>
        <dbReference type="ARBA" id="ARBA00022692"/>
    </source>
</evidence>
<evidence type="ECO:0000256" key="6">
    <source>
        <dbReference type="ARBA" id="ARBA00023136"/>
    </source>
</evidence>
<evidence type="ECO:0000256" key="3">
    <source>
        <dbReference type="ARBA" id="ARBA00022448"/>
    </source>
</evidence>
<keyword evidence="5" id="KW-0812">Transmembrane</keyword>
<evidence type="ECO:0000313" key="9">
    <source>
        <dbReference type="EMBL" id="GGG94069.1"/>
    </source>
</evidence>
<dbReference type="GO" id="GO:0009279">
    <property type="term" value="C:cell outer membrane"/>
    <property type="evidence" value="ECO:0007669"/>
    <property type="project" value="UniProtKB-SubCell"/>
</dbReference>
<evidence type="ECO:0000256" key="1">
    <source>
        <dbReference type="ARBA" id="ARBA00004442"/>
    </source>
</evidence>
<keyword evidence="7" id="KW-0998">Cell outer membrane</keyword>
<dbReference type="GO" id="GO:0015288">
    <property type="term" value="F:porin activity"/>
    <property type="evidence" value="ECO:0007669"/>
    <property type="project" value="TreeGrafter"/>
</dbReference>
<feature type="coiled-coil region" evidence="8">
    <location>
        <begin position="336"/>
        <end position="374"/>
    </location>
</feature>
<evidence type="ECO:0000256" key="2">
    <source>
        <dbReference type="ARBA" id="ARBA00007613"/>
    </source>
</evidence>
<sequence>MKIKIIFCIVVFFLGIQNHTAQKKWSLDECIAYAFQNNLSFQNNKYDLEIKEASYNQSKRNLLPSISASSGYSINYGRSIDPNTNGYTNTSFFSNSYSVSASLDLFAGFRKWNAIFYEDYQKKATEQSVLKAKQALKIKILESFHEVLYSQELLNITKEQLDISKTNVKIIDTKISLGLKAKSDLHEANSLLLSDSLAVLKAQNSVRANKLTLLQVMNLPEKEISLQHPLELQKQQAVAIANSQFIIDQAVQHVPEIIEQEFLLSAAKKQVRITRSYLLPSISLRAGYSTGFYEARTNALGQTVSFTTQIQDNASKYIAASLNIPIFSGLQKRHQLKLSKIQLLKAENNLRQKKQLLAQEIEAAVQKANALSVERAMSEKSIDAKELAFTIAQKKFSNGLINFFELSQIKKEFIQAKVALLQVSIQLISNKWLLHYYQNNTLN</sequence>
<name>A0A917MD56_9FLAO</name>
<dbReference type="InterPro" id="IPR051906">
    <property type="entry name" value="TolC-like"/>
</dbReference>